<protein>
    <submittedName>
        <fullName evidence="1">Uncharacterized protein</fullName>
    </submittedName>
</protein>
<evidence type="ECO:0000313" key="2">
    <source>
        <dbReference type="Proteomes" id="UP001428817"/>
    </source>
</evidence>
<reference evidence="2" key="1">
    <citation type="journal article" date="2019" name="Int. J. Syst. Evol. Microbiol.">
        <title>The Global Catalogue of Microorganisms (GCM) 10K type strain sequencing project: providing services to taxonomists for standard genome sequencing and annotation.</title>
        <authorList>
            <consortium name="The Broad Institute Genomics Platform"/>
            <consortium name="The Broad Institute Genome Sequencing Center for Infectious Disease"/>
            <person name="Wu L."/>
            <person name="Ma J."/>
        </authorList>
    </citation>
    <scope>NUCLEOTIDE SEQUENCE [LARGE SCALE GENOMIC DNA]</scope>
    <source>
        <strain evidence="2">JCM 18303</strain>
    </source>
</reference>
<gene>
    <name evidence="1" type="ORF">GCM10023321_72430</name>
</gene>
<dbReference type="EMBL" id="BAABJP010000051">
    <property type="protein sequence ID" value="GAA5172503.1"/>
    <property type="molecule type" value="Genomic_DNA"/>
</dbReference>
<sequence length="68" mass="7632">MVHLGAQTLLDSFDELSPGLADGLRNLLANTGVFDKDIECQLEEWLSRTWSRRDFDLGPSDFSSKDSD</sequence>
<name>A0ABP9R8Q1_9PSEU</name>
<evidence type="ECO:0000313" key="1">
    <source>
        <dbReference type="EMBL" id="GAA5172503.1"/>
    </source>
</evidence>
<keyword evidence="2" id="KW-1185">Reference proteome</keyword>
<comment type="caution">
    <text evidence="1">The sequence shown here is derived from an EMBL/GenBank/DDBJ whole genome shotgun (WGS) entry which is preliminary data.</text>
</comment>
<organism evidence="1 2">
    <name type="scientific">Pseudonocardia eucalypti</name>
    <dbReference type="NCBI Taxonomy" id="648755"/>
    <lineage>
        <taxon>Bacteria</taxon>
        <taxon>Bacillati</taxon>
        <taxon>Actinomycetota</taxon>
        <taxon>Actinomycetes</taxon>
        <taxon>Pseudonocardiales</taxon>
        <taxon>Pseudonocardiaceae</taxon>
        <taxon>Pseudonocardia</taxon>
    </lineage>
</organism>
<dbReference type="Proteomes" id="UP001428817">
    <property type="component" value="Unassembled WGS sequence"/>
</dbReference>
<proteinExistence type="predicted"/>
<accession>A0ABP9R8Q1</accession>